<dbReference type="OrthoDB" id="10011303at2759"/>
<name>A0A3P7LCA0_DIBLA</name>
<reference evidence="1 2" key="1">
    <citation type="submission" date="2018-11" db="EMBL/GenBank/DDBJ databases">
        <authorList>
            <consortium name="Pathogen Informatics"/>
        </authorList>
    </citation>
    <scope>NUCLEOTIDE SEQUENCE [LARGE SCALE GENOMIC DNA]</scope>
</reference>
<accession>A0A3P7LCA0</accession>
<sequence>MEQPVAATRLLVNAPARPALLGVPVISAKSASSDIQIVVHVGAMLLAQSPAQCTQLTGYRSVPGPEHRLELVSTDNQYLPGGPLVDLLETVEANTGSAELPDLTKGQSQFKWRFSKSLPTFLKIPGLSGLLTRSYGSILVELHADCLPSGQCGIVTPIEEPRSPVEPPTSAGAIRTVIEDPNKVHARMLALNGQLEFEYQPVTPPPRTSVSSGDLGAEYYPIWMKESDWVLTRISTQQLRVRPTRAALMMALKNVTSFSVRLFMPRADPKVSATDLNYFPPIVVLPQPGRGGDYYDDLVDWTKPSQNGTIAAGGGKYMLNK</sequence>
<keyword evidence="2" id="KW-1185">Reference proteome</keyword>
<dbReference type="EMBL" id="UYRU01059091">
    <property type="protein sequence ID" value="VDN14384.1"/>
    <property type="molecule type" value="Genomic_DNA"/>
</dbReference>
<organism evidence="1 2">
    <name type="scientific">Dibothriocephalus latus</name>
    <name type="common">Fish tapeworm</name>
    <name type="synonym">Diphyllobothrium latum</name>
    <dbReference type="NCBI Taxonomy" id="60516"/>
    <lineage>
        <taxon>Eukaryota</taxon>
        <taxon>Metazoa</taxon>
        <taxon>Spiralia</taxon>
        <taxon>Lophotrochozoa</taxon>
        <taxon>Platyhelminthes</taxon>
        <taxon>Cestoda</taxon>
        <taxon>Eucestoda</taxon>
        <taxon>Diphyllobothriidea</taxon>
        <taxon>Diphyllobothriidae</taxon>
        <taxon>Dibothriocephalus</taxon>
    </lineage>
</organism>
<protein>
    <submittedName>
        <fullName evidence="1">Uncharacterized protein</fullName>
    </submittedName>
</protein>
<proteinExistence type="predicted"/>
<gene>
    <name evidence="1" type="ORF">DILT_LOCUS10215</name>
</gene>
<evidence type="ECO:0000313" key="2">
    <source>
        <dbReference type="Proteomes" id="UP000281553"/>
    </source>
</evidence>
<dbReference type="Proteomes" id="UP000281553">
    <property type="component" value="Unassembled WGS sequence"/>
</dbReference>
<dbReference type="AlphaFoldDB" id="A0A3P7LCA0"/>
<evidence type="ECO:0000313" key="1">
    <source>
        <dbReference type="EMBL" id="VDN14384.1"/>
    </source>
</evidence>